<name>X1HBF8_9ZZZZ</name>
<evidence type="ECO:0008006" key="3">
    <source>
        <dbReference type="Google" id="ProtNLM"/>
    </source>
</evidence>
<dbReference type="AlphaFoldDB" id="X1HBF8"/>
<reference evidence="2" key="1">
    <citation type="journal article" date="2014" name="Front. Microbiol.">
        <title>High frequency of phylogenetically diverse reductive dehalogenase-homologous genes in deep subseafloor sedimentary metagenomes.</title>
        <authorList>
            <person name="Kawai M."/>
            <person name="Futagami T."/>
            <person name="Toyoda A."/>
            <person name="Takaki Y."/>
            <person name="Nishi S."/>
            <person name="Hori S."/>
            <person name="Arai W."/>
            <person name="Tsubouchi T."/>
            <person name="Morono Y."/>
            <person name="Uchiyama I."/>
            <person name="Ito T."/>
            <person name="Fujiyama A."/>
            <person name="Inagaki F."/>
            <person name="Takami H."/>
        </authorList>
    </citation>
    <scope>NUCLEOTIDE SEQUENCE</scope>
    <source>
        <strain evidence="2">Expedition CK06-06</strain>
    </source>
</reference>
<comment type="caution">
    <text evidence="2">The sequence shown here is derived from an EMBL/GenBank/DDBJ whole genome shotgun (WGS) entry which is preliminary data.</text>
</comment>
<evidence type="ECO:0000256" key="1">
    <source>
        <dbReference type="SAM" id="MobiDB-lite"/>
    </source>
</evidence>
<feature type="non-terminal residue" evidence="2">
    <location>
        <position position="168"/>
    </location>
</feature>
<feature type="compositionally biased region" description="Basic residues" evidence="1">
    <location>
        <begin position="7"/>
        <end position="17"/>
    </location>
</feature>
<dbReference type="EMBL" id="BARU01032128">
    <property type="protein sequence ID" value="GAH67501.1"/>
    <property type="molecule type" value="Genomic_DNA"/>
</dbReference>
<feature type="region of interest" description="Disordered" evidence="1">
    <location>
        <begin position="1"/>
        <end position="31"/>
    </location>
</feature>
<protein>
    <recommendedName>
        <fullName evidence="3">DNA-directed DNA polymerase family B exonuclease domain-containing protein</fullName>
    </recommendedName>
</protein>
<evidence type="ECO:0000313" key="2">
    <source>
        <dbReference type="EMBL" id="GAH67501.1"/>
    </source>
</evidence>
<sequence>MSESKKIHIKRVRKKKHGQDSKPKVTIFGRGNTSKTAKHHPYLAFDIEDDSKGNFGTGVIYGEKYTKHETHTEARGKLRHFEHIYLGEEGYSEMCDFINNLTPGEAYLIGFNTGYDLGILDAEVDVEYLFARGRFIQAKTARGSLIRDLSNHFDKGTSLEDLLPMVGM</sequence>
<gene>
    <name evidence="2" type="ORF">S03H2_50702</name>
</gene>
<proteinExistence type="predicted"/>
<accession>X1HBF8</accession>
<organism evidence="2">
    <name type="scientific">marine sediment metagenome</name>
    <dbReference type="NCBI Taxonomy" id="412755"/>
    <lineage>
        <taxon>unclassified sequences</taxon>
        <taxon>metagenomes</taxon>
        <taxon>ecological metagenomes</taxon>
    </lineage>
</organism>